<organism evidence="2">
    <name type="scientific">Panicum hallii</name>
    <dbReference type="NCBI Taxonomy" id="206008"/>
    <lineage>
        <taxon>Eukaryota</taxon>
        <taxon>Viridiplantae</taxon>
        <taxon>Streptophyta</taxon>
        <taxon>Embryophyta</taxon>
        <taxon>Tracheophyta</taxon>
        <taxon>Spermatophyta</taxon>
        <taxon>Magnoliopsida</taxon>
        <taxon>Liliopsida</taxon>
        <taxon>Poales</taxon>
        <taxon>Poaceae</taxon>
        <taxon>PACMAD clade</taxon>
        <taxon>Panicoideae</taxon>
        <taxon>Panicodae</taxon>
        <taxon>Paniceae</taxon>
        <taxon>Panicinae</taxon>
        <taxon>Panicum</taxon>
        <taxon>Panicum sect. Panicum</taxon>
    </lineage>
</organism>
<proteinExistence type="predicted"/>
<reference evidence="2" key="1">
    <citation type="submission" date="2018-04" db="EMBL/GenBank/DDBJ databases">
        <title>WGS assembly of Panicum hallii.</title>
        <authorList>
            <person name="Lovell J."/>
            <person name="Jenkins J."/>
            <person name="Lowry D."/>
            <person name="Mamidi S."/>
            <person name="Sreedasyam A."/>
            <person name="Weng X."/>
            <person name="Barry K."/>
            <person name="Bonette J."/>
            <person name="Campitelli B."/>
            <person name="Daum C."/>
            <person name="Gordon S."/>
            <person name="Gould B."/>
            <person name="Lipzen A."/>
            <person name="Macqueen A."/>
            <person name="Palacio-Mejia J."/>
            <person name="Plott C."/>
            <person name="Shakirov E."/>
            <person name="Shu S."/>
            <person name="Yoshinaga Y."/>
            <person name="Zane M."/>
            <person name="Rokhsar D."/>
            <person name="Grimwood J."/>
            <person name="Schmutz J."/>
            <person name="Juenger T."/>
        </authorList>
    </citation>
    <scope>NUCLEOTIDE SEQUENCE [LARGE SCALE GENOMIC DNA]</scope>
    <source>
        <strain evidence="2">FIL2</strain>
    </source>
</reference>
<protein>
    <submittedName>
        <fullName evidence="2">Uncharacterized protein</fullName>
    </submittedName>
</protein>
<accession>A0A2T8IE40</accession>
<dbReference type="EMBL" id="CM008052">
    <property type="protein sequence ID" value="PVH35928.1"/>
    <property type="molecule type" value="Genomic_DNA"/>
</dbReference>
<name>A0A2T8IE40_9POAL</name>
<dbReference type="Proteomes" id="UP000243499">
    <property type="component" value="Chromosome 7"/>
</dbReference>
<feature type="region of interest" description="Disordered" evidence="1">
    <location>
        <begin position="29"/>
        <end position="50"/>
    </location>
</feature>
<dbReference type="AlphaFoldDB" id="A0A2T8IE40"/>
<evidence type="ECO:0000313" key="2">
    <source>
        <dbReference type="EMBL" id="PVH35928.1"/>
    </source>
</evidence>
<gene>
    <name evidence="2" type="ORF">PAHAL_7G309900</name>
</gene>
<evidence type="ECO:0000256" key="1">
    <source>
        <dbReference type="SAM" id="MobiDB-lite"/>
    </source>
</evidence>
<dbReference type="Gramene" id="PVH35928">
    <property type="protein sequence ID" value="PVH35928"/>
    <property type="gene ID" value="PAHAL_7G309900"/>
</dbReference>
<sequence>MRGLSSHRLQLEEEEQCSMHLCLAFTSDAPRSKGTYTANTPPSIAPKSFS</sequence>